<evidence type="ECO:0000256" key="6">
    <source>
        <dbReference type="ARBA" id="ARBA00022679"/>
    </source>
</evidence>
<dbReference type="PROSITE" id="PS50109">
    <property type="entry name" value="HIS_KIN"/>
    <property type="match status" value="1"/>
</dbReference>
<dbReference type="InterPro" id="IPR003661">
    <property type="entry name" value="HisK_dim/P_dom"/>
</dbReference>
<dbReference type="Pfam" id="PF00512">
    <property type="entry name" value="HisKA"/>
    <property type="match status" value="1"/>
</dbReference>
<evidence type="ECO:0000259" key="12">
    <source>
        <dbReference type="PROSITE" id="PS50885"/>
    </source>
</evidence>
<organism evidence="13 14">
    <name type="scientific">Pseudoteredinibacter isoporae</name>
    <dbReference type="NCBI Taxonomy" id="570281"/>
    <lineage>
        <taxon>Bacteria</taxon>
        <taxon>Pseudomonadati</taxon>
        <taxon>Pseudomonadota</taxon>
        <taxon>Gammaproteobacteria</taxon>
        <taxon>Cellvibrionales</taxon>
        <taxon>Cellvibrionaceae</taxon>
        <taxon>Pseudoteredinibacter</taxon>
    </lineage>
</organism>
<keyword evidence="10" id="KW-1133">Transmembrane helix</keyword>
<dbReference type="PRINTS" id="PR00344">
    <property type="entry name" value="BCTRLSENSOR"/>
</dbReference>
<dbReference type="InterPro" id="IPR036890">
    <property type="entry name" value="HATPase_C_sf"/>
</dbReference>
<dbReference type="SUPFAM" id="SSF47384">
    <property type="entry name" value="Homodimeric domain of signal transducing histidine kinase"/>
    <property type="match status" value="1"/>
</dbReference>
<keyword evidence="10" id="KW-0472">Membrane</keyword>
<evidence type="ECO:0000256" key="3">
    <source>
        <dbReference type="ARBA" id="ARBA00012438"/>
    </source>
</evidence>
<evidence type="ECO:0000256" key="9">
    <source>
        <dbReference type="ARBA" id="ARBA00022840"/>
    </source>
</evidence>
<evidence type="ECO:0000256" key="2">
    <source>
        <dbReference type="ARBA" id="ARBA00004651"/>
    </source>
</evidence>
<evidence type="ECO:0000256" key="8">
    <source>
        <dbReference type="ARBA" id="ARBA00022777"/>
    </source>
</evidence>
<dbReference type="GO" id="GO:0005886">
    <property type="term" value="C:plasma membrane"/>
    <property type="evidence" value="ECO:0007669"/>
    <property type="project" value="UniProtKB-SubCell"/>
</dbReference>
<feature type="domain" description="Histidine kinase" evidence="11">
    <location>
        <begin position="236"/>
        <end position="447"/>
    </location>
</feature>
<evidence type="ECO:0000256" key="7">
    <source>
        <dbReference type="ARBA" id="ARBA00022741"/>
    </source>
</evidence>
<dbReference type="SUPFAM" id="SSF55874">
    <property type="entry name" value="ATPase domain of HSP90 chaperone/DNA topoisomerase II/histidine kinase"/>
    <property type="match status" value="1"/>
</dbReference>
<dbReference type="Proteomes" id="UP000528457">
    <property type="component" value="Unassembled WGS sequence"/>
</dbReference>
<dbReference type="InterPro" id="IPR038428">
    <property type="entry name" value="HK_sensor_dom_sf"/>
</dbReference>
<feature type="transmembrane region" description="Helical" evidence="10">
    <location>
        <begin position="6"/>
        <end position="27"/>
    </location>
</feature>
<dbReference type="EMBL" id="JACHHT010000004">
    <property type="protein sequence ID" value="MBB6523622.1"/>
    <property type="molecule type" value="Genomic_DNA"/>
</dbReference>
<dbReference type="PANTHER" id="PTHR44936">
    <property type="entry name" value="SENSOR PROTEIN CREC"/>
    <property type="match status" value="1"/>
</dbReference>
<dbReference type="Pfam" id="PF16750">
    <property type="entry name" value="HK_sensor"/>
    <property type="match status" value="1"/>
</dbReference>
<dbReference type="GO" id="GO:0005524">
    <property type="term" value="F:ATP binding"/>
    <property type="evidence" value="ECO:0007669"/>
    <property type="project" value="UniProtKB-KW"/>
</dbReference>
<dbReference type="InterPro" id="IPR005467">
    <property type="entry name" value="His_kinase_dom"/>
</dbReference>
<dbReference type="AlphaFoldDB" id="A0A7X0MZW9"/>
<dbReference type="InterPro" id="IPR003594">
    <property type="entry name" value="HATPase_dom"/>
</dbReference>
<dbReference type="SMART" id="SM00387">
    <property type="entry name" value="HATPase_c"/>
    <property type="match status" value="1"/>
</dbReference>
<dbReference type="Gene3D" id="6.10.340.10">
    <property type="match status" value="1"/>
</dbReference>
<dbReference type="PANTHER" id="PTHR44936:SF10">
    <property type="entry name" value="SENSOR PROTEIN RSTB"/>
    <property type="match status" value="1"/>
</dbReference>
<keyword evidence="6 13" id="KW-0808">Transferase</keyword>
<comment type="caution">
    <text evidence="13">The sequence shown here is derived from an EMBL/GenBank/DDBJ whole genome shotgun (WGS) entry which is preliminary data.</text>
</comment>
<keyword evidence="9" id="KW-0067">ATP-binding</keyword>
<keyword evidence="14" id="KW-1185">Reference proteome</keyword>
<dbReference type="Gene3D" id="1.10.287.130">
    <property type="match status" value="1"/>
</dbReference>
<dbReference type="InterPro" id="IPR036097">
    <property type="entry name" value="HisK_dim/P_sf"/>
</dbReference>
<keyword evidence="7" id="KW-0547">Nucleotide-binding</keyword>
<protein>
    <recommendedName>
        <fullName evidence="3">histidine kinase</fullName>
        <ecNumber evidence="3">2.7.13.3</ecNumber>
    </recommendedName>
</protein>
<dbReference type="SUPFAM" id="SSF158472">
    <property type="entry name" value="HAMP domain-like"/>
    <property type="match status" value="1"/>
</dbReference>
<comment type="catalytic activity">
    <reaction evidence="1">
        <text>ATP + protein L-histidine = ADP + protein N-phospho-L-histidine.</text>
        <dbReference type="EC" id="2.7.13.3"/>
    </reaction>
</comment>
<feature type="domain" description="HAMP" evidence="12">
    <location>
        <begin position="173"/>
        <end position="228"/>
    </location>
</feature>
<keyword evidence="4" id="KW-1003">Cell membrane</keyword>
<dbReference type="InterPro" id="IPR003660">
    <property type="entry name" value="HAMP_dom"/>
</dbReference>
<dbReference type="InterPro" id="IPR031930">
    <property type="entry name" value="HK_sensor"/>
</dbReference>
<gene>
    <name evidence="13" type="ORF">HNR48_003936</name>
</gene>
<dbReference type="InParanoid" id="A0A7X0MZW9"/>
<proteinExistence type="predicted"/>
<evidence type="ECO:0000256" key="4">
    <source>
        <dbReference type="ARBA" id="ARBA00022475"/>
    </source>
</evidence>
<name>A0A7X0MZW9_9GAMM</name>
<accession>A0A7X0MZW9</accession>
<reference evidence="13 14" key="1">
    <citation type="submission" date="2020-08" db="EMBL/GenBank/DDBJ databases">
        <title>Genomic Encyclopedia of Type Strains, Phase IV (KMG-IV): sequencing the most valuable type-strain genomes for metagenomic binning, comparative biology and taxonomic classification.</title>
        <authorList>
            <person name="Goeker M."/>
        </authorList>
    </citation>
    <scope>NUCLEOTIDE SEQUENCE [LARGE SCALE GENOMIC DNA]</scope>
    <source>
        <strain evidence="13 14">DSM 22368</strain>
    </source>
</reference>
<dbReference type="GO" id="GO:0000155">
    <property type="term" value="F:phosphorelay sensor kinase activity"/>
    <property type="evidence" value="ECO:0007669"/>
    <property type="project" value="InterPro"/>
</dbReference>
<dbReference type="CDD" id="cd00082">
    <property type="entry name" value="HisKA"/>
    <property type="match status" value="1"/>
</dbReference>
<dbReference type="Pfam" id="PF02518">
    <property type="entry name" value="HATPase_c"/>
    <property type="match status" value="1"/>
</dbReference>
<keyword evidence="8 13" id="KW-0418">Kinase</keyword>
<feature type="transmembrane region" description="Helical" evidence="10">
    <location>
        <begin position="151"/>
        <end position="172"/>
    </location>
</feature>
<dbReference type="SMART" id="SM00304">
    <property type="entry name" value="HAMP"/>
    <property type="match status" value="1"/>
</dbReference>
<dbReference type="SMART" id="SM00388">
    <property type="entry name" value="HisKA"/>
    <property type="match status" value="1"/>
</dbReference>
<keyword evidence="5" id="KW-0597">Phosphoprotein</keyword>
<dbReference type="InterPro" id="IPR004358">
    <property type="entry name" value="Sig_transdc_His_kin-like_C"/>
</dbReference>
<evidence type="ECO:0000256" key="5">
    <source>
        <dbReference type="ARBA" id="ARBA00022553"/>
    </source>
</evidence>
<dbReference type="PROSITE" id="PS50885">
    <property type="entry name" value="HAMP"/>
    <property type="match status" value="1"/>
</dbReference>
<dbReference type="Pfam" id="PF00672">
    <property type="entry name" value="HAMP"/>
    <property type="match status" value="1"/>
</dbReference>
<evidence type="ECO:0000259" key="11">
    <source>
        <dbReference type="PROSITE" id="PS50109"/>
    </source>
</evidence>
<dbReference type="CDD" id="cd06225">
    <property type="entry name" value="HAMP"/>
    <property type="match status" value="1"/>
</dbReference>
<evidence type="ECO:0000313" key="13">
    <source>
        <dbReference type="EMBL" id="MBB6523622.1"/>
    </source>
</evidence>
<comment type="subcellular location">
    <subcellularLocation>
        <location evidence="2">Cell membrane</location>
        <topology evidence="2">Multi-pass membrane protein</topology>
    </subcellularLocation>
</comment>
<evidence type="ECO:0000256" key="10">
    <source>
        <dbReference type="SAM" id="Phobius"/>
    </source>
</evidence>
<sequence length="451" mass="51952">MNRRLFWKLCLIIVTGTVAFFYAIYMLTSRTEEGMSYLAENDQEQLIAWGREAEALYFAGDQEALIAWLDTLMERENTWAAVVESKLHSIANHPDDQRYYKSFRLGRSVRWKIHLYFKTNPVMEVTFKNRSTHFLIRLPQRMRPGVYWGQARIILQIVVPMLLLAIVAIILYRHIMGPLRQLQLATRSFSQGQFDVQVSQRLGNRKDELAELANTFDQMASRIGEMIISQRQLIADMSHELRTPLARLDVAVEMLRCDPANESCIDRVEHESQQIRKLMEDTLTLAWLDNERPSLNQEDLDLVDLLDVVIRDARFEFPDREIAANFPEYAPLEKSNNRSLGQALENIIRNAMRFTPPGRCVNVSIQQHSREYQINVADEGPGVAEDLLDKIFRPFFREDRARSSSHNSFGLGLALAKRQIEAVGGQVLARNRDVGGLQVEIYLPIQQASSE</sequence>
<evidence type="ECO:0000313" key="14">
    <source>
        <dbReference type="Proteomes" id="UP000528457"/>
    </source>
</evidence>
<keyword evidence="10" id="KW-0812">Transmembrane</keyword>
<dbReference type="Gene3D" id="3.30.450.170">
    <property type="entry name" value="Two-component histidine kinase, sensor domain"/>
    <property type="match status" value="1"/>
</dbReference>
<evidence type="ECO:0000256" key="1">
    <source>
        <dbReference type="ARBA" id="ARBA00000085"/>
    </source>
</evidence>
<dbReference type="RefSeq" id="WP_166843366.1">
    <property type="nucleotide sequence ID" value="NZ_JAAONY010000004.1"/>
</dbReference>
<dbReference type="InterPro" id="IPR050980">
    <property type="entry name" value="2C_sensor_his_kinase"/>
</dbReference>
<dbReference type="EC" id="2.7.13.3" evidence="3"/>
<dbReference type="Gene3D" id="3.30.565.10">
    <property type="entry name" value="Histidine kinase-like ATPase, C-terminal domain"/>
    <property type="match status" value="1"/>
</dbReference>